<feature type="coiled-coil region" evidence="3">
    <location>
        <begin position="34"/>
        <end position="121"/>
    </location>
</feature>
<dbReference type="AlphaFoldDB" id="A0A2B4SFF4"/>
<dbReference type="GO" id="GO:0046872">
    <property type="term" value="F:metal ion binding"/>
    <property type="evidence" value="ECO:0007669"/>
    <property type="project" value="UniProtKB-KW"/>
</dbReference>
<dbReference type="InterPro" id="IPR000477">
    <property type="entry name" value="RT_dom"/>
</dbReference>
<gene>
    <name evidence="7" type="primary">RTase</name>
    <name evidence="7" type="ORF">AWC38_SpisGene7504</name>
</gene>
<keyword evidence="8" id="KW-1185">Reference proteome</keyword>
<feature type="domain" description="Reverse transcriptase" evidence="4">
    <location>
        <begin position="405"/>
        <end position="547"/>
    </location>
</feature>
<sequence>MTTGRNDKEDFTQTEASTGEFVDEFLEPTVEELLTESRRDNEKLKEEILNLKIQLNELQIAKHRQEEANKQLIAELLSERCEALETLFNHGAEKEKMEKKCNLLEKKLQAFQEEEEEEASQNTKKGKAGRPRKLAVNDEFFIVMCRLRRGLAELHLANLFGVSHAKISRLFTTYINYVYLKTGQVNIWPSRALVDKTMPDIFKEKYPNTRGLVGIATNGAITFISQLYTGSISDREIVTRNGCLDLKFDKGDAVMADKGFTVEEILPLGVSLNIPPFLGESAQMSKENEITTQQIASVRIHIERAISLIKNYHIWDDHFTPFTRDSPPSLVPQELFVSNKEVFRSLSSLNVTKAEGPGSIRNKLLQYFAHELSPVIRSIYNQFLKEGCIPSLLKSSIVTPVPKVNPPREIKSDLRPISLTRTLAKVMEGFTCNKLLPRLHGKIDLRQIARRGHSTTDALLFMLQAIYEAGDSADLGSRVFFADSSKGFDLIDHNILMTELRKLEVDPVLISWIAAFLADRQQAVRIGRTLSDWKFLEGGVPQGTKLADWHLRVKFVDDTVCHRNTTQELYQSAQLDRI</sequence>
<protein>
    <submittedName>
        <fullName evidence="7">Putative RNA-directed DNA polymerase from transposon BS</fullName>
    </submittedName>
</protein>
<dbReference type="GO" id="GO:0003964">
    <property type="term" value="F:RNA-directed DNA polymerase activity"/>
    <property type="evidence" value="ECO:0007669"/>
    <property type="project" value="UniProtKB-KW"/>
</dbReference>
<evidence type="ECO:0000313" key="8">
    <source>
        <dbReference type="Proteomes" id="UP000225706"/>
    </source>
</evidence>
<comment type="caution">
    <text evidence="7">The sequence shown here is derived from an EMBL/GenBank/DDBJ whole genome shotgun (WGS) entry which is preliminary data.</text>
</comment>
<evidence type="ECO:0000313" key="7">
    <source>
        <dbReference type="EMBL" id="PFX27783.1"/>
    </source>
</evidence>
<dbReference type="Proteomes" id="UP000225706">
    <property type="component" value="Unassembled WGS sequence"/>
</dbReference>
<evidence type="ECO:0000259" key="4">
    <source>
        <dbReference type="Pfam" id="PF00078"/>
    </source>
</evidence>
<keyword evidence="7" id="KW-0548">Nucleotidyltransferase</keyword>
<dbReference type="Pfam" id="PF13359">
    <property type="entry name" value="DDE_Tnp_4"/>
    <property type="match status" value="1"/>
</dbReference>
<evidence type="ECO:0000256" key="2">
    <source>
        <dbReference type="ARBA" id="ARBA00022723"/>
    </source>
</evidence>
<keyword evidence="7" id="KW-0808">Transferase</keyword>
<feature type="domain" description="Transposase Helix-turn-helix" evidence="6">
    <location>
        <begin position="132"/>
        <end position="181"/>
    </location>
</feature>
<reference evidence="8" key="1">
    <citation type="journal article" date="2017" name="bioRxiv">
        <title>Comparative analysis of the genomes of Stylophora pistillata and Acropora digitifera provides evidence for extensive differences between species of corals.</title>
        <authorList>
            <person name="Voolstra C.R."/>
            <person name="Li Y."/>
            <person name="Liew Y.J."/>
            <person name="Baumgarten S."/>
            <person name="Zoccola D."/>
            <person name="Flot J.-F."/>
            <person name="Tambutte S."/>
            <person name="Allemand D."/>
            <person name="Aranda M."/>
        </authorList>
    </citation>
    <scope>NUCLEOTIDE SEQUENCE [LARGE SCALE GENOMIC DNA]</scope>
</reference>
<comment type="cofactor">
    <cofactor evidence="1">
        <name>a divalent metal cation</name>
        <dbReference type="ChEBI" id="CHEBI:60240"/>
    </cofactor>
</comment>
<evidence type="ECO:0000256" key="3">
    <source>
        <dbReference type="SAM" id="Coils"/>
    </source>
</evidence>
<evidence type="ECO:0000259" key="5">
    <source>
        <dbReference type="Pfam" id="PF13359"/>
    </source>
</evidence>
<dbReference type="Pfam" id="PF13613">
    <property type="entry name" value="HTH_Tnp_4"/>
    <property type="match status" value="1"/>
</dbReference>
<dbReference type="OrthoDB" id="5986182at2759"/>
<dbReference type="PANTHER" id="PTHR23080:SF133">
    <property type="entry name" value="SI:CH211-262I1.5-RELATED"/>
    <property type="match status" value="1"/>
</dbReference>
<evidence type="ECO:0000256" key="1">
    <source>
        <dbReference type="ARBA" id="ARBA00001968"/>
    </source>
</evidence>
<name>A0A2B4SFF4_STYPI</name>
<keyword evidence="7" id="KW-0695">RNA-directed DNA polymerase</keyword>
<keyword evidence="3" id="KW-0175">Coiled coil</keyword>
<feature type="domain" description="DDE Tnp4" evidence="5">
    <location>
        <begin position="211"/>
        <end position="315"/>
    </location>
</feature>
<dbReference type="InterPro" id="IPR027805">
    <property type="entry name" value="Transposase_HTH_dom"/>
</dbReference>
<organism evidence="7 8">
    <name type="scientific">Stylophora pistillata</name>
    <name type="common">Smooth cauliflower coral</name>
    <dbReference type="NCBI Taxonomy" id="50429"/>
    <lineage>
        <taxon>Eukaryota</taxon>
        <taxon>Metazoa</taxon>
        <taxon>Cnidaria</taxon>
        <taxon>Anthozoa</taxon>
        <taxon>Hexacorallia</taxon>
        <taxon>Scleractinia</taxon>
        <taxon>Astrocoeniina</taxon>
        <taxon>Pocilloporidae</taxon>
        <taxon>Stylophora</taxon>
    </lineage>
</organism>
<keyword evidence="2" id="KW-0479">Metal-binding</keyword>
<evidence type="ECO:0000259" key="6">
    <source>
        <dbReference type="Pfam" id="PF13613"/>
    </source>
</evidence>
<dbReference type="Pfam" id="PF00078">
    <property type="entry name" value="RVT_1"/>
    <property type="match status" value="1"/>
</dbReference>
<dbReference type="EMBL" id="LSMT01000095">
    <property type="protein sequence ID" value="PFX27783.1"/>
    <property type="molecule type" value="Genomic_DNA"/>
</dbReference>
<proteinExistence type="predicted"/>
<accession>A0A2B4SFF4</accession>
<dbReference type="InterPro" id="IPR027806">
    <property type="entry name" value="HARBI1_dom"/>
</dbReference>
<dbReference type="PANTHER" id="PTHR23080">
    <property type="entry name" value="THAP DOMAIN PROTEIN"/>
    <property type="match status" value="1"/>
</dbReference>